<dbReference type="Proteomes" id="UP000516369">
    <property type="component" value="Chromosome"/>
</dbReference>
<dbReference type="KEGG" id="dvn:HQ394_10670"/>
<reference evidence="1 2" key="1">
    <citation type="submission" date="2020-05" db="EMBL/GenBank/DDBJ databases">
        <title>Complete closed genome sequence of Defluviicoccus vanus.</title>
        <authorList>
            <person name="Bessarab I."/>
            <person name="Arumugam K."/>
            <person name="Maszenan A.M."/>
            <person name="Seviour R.J."/>
            <person name="Williams R.B."/>
        </authorList>
    </citation>
    <scope>NUCLEOTIDE SEQUENCE [LARGE SCALE GENOMIC DNA]</scope>
    <source>
        <strain evidence="1 2">Ben 114</strain>
    </source>
</reference>
<gene>
    <name evidence="1" type="ORF">HQ394_10670</name>
</gene>
<evidence type="ECO:0000313" key="1">
    <source>
        <dbReference type="EMBL" id="QNT69702.1"/>
    </source>
</evidence>
<proteinExistence type="predicted"/>
<sequence>MITPATATTIAMHGTTTTTMIAGNGESMLTTIAASGATTTTTTDRTPQTAMGAATQRLAVPGFAKGEIVKGDGKHVTRRAQ</sequence>
<accession>A0A7H1N1W6</accession>
<name>A0A7H1N1W6_9PROT</name>
<evidence type="ECO:0000313" key="2">
    <source>
        <dbReference type="Proteomes" id="UP000516369"/>
    </source>
</evidence>
<keyword evidence="2" id="KW-1185">Reference proteome</keyword>
<dbReference type="EMBL" id="CP053923">
    <property type="protein sequence ID" value="QNT69702.1"/>
    <property type="molecule type" value="Genomic_DNA"/>
</dbReference>
<protein>
    <submittedName>
        <fullName evidence="1">Uncharacterized protein</fullName>
    </submittedName>
</protein>
<organism evidence="1 2">
    <name type="scientific">Defluviicoccus vanus</name>
    <dbReference type="NCBI Taxonomy" id="111831"/>
    <lineage>
        <taxon>Bacteria</taxon>
        <taxon>Pseudomonadati</taxon>
        <taxon>Pseudomonadota</taxon>
        <taxon>Alphaproteobacteria</taxon>
        <taxon>Rhodospirillales</taxon>
        <taxon>Rhodospirillaceae</taxon>
        <taxon>Defluviicoccus</taxon>
    </lineage>
</organism>
<dbReference type="AlphaFoldDB" id="A0A7H1N1W6"/>